<dbReference type="AlphaFoldDB" id="A0A5A7NTQ3"/>
<dbReference type="RefSeq" id="WP_149957571.1">
    <property type="nucleotide sequence ID" value="NZ_BKDJ01000014.1"/>
</dbReference>
<evidence type="ECO:0000313" key="2">
    <source>
        <dbReference type="Proteomes" id="UP000325307"/>
    </source>
</evidence>
<evidence type="ECO:0000313" key="1">
    <source>
        <dbReference type="EMBL" id="GER23976.1"/>
    </source>
</evidence>
<dbReference type="OrthoDB" id="9539417at2"/>
<keyword evidence="2" id="KW-1185">Reference proteome</keyword>
<comment type="caution">
    <text evidence="1">The sequence shown here is derived from an EMBL/GenBank/DDBJ whole genome shotgun (WGS) entry which is preliminary data.</text>
</comment>
<proteinExistence type="predicted"/>
<dbReference type="EMBL" id="BKDJ01000014">
    <property type="protein sequence ID" value="GER23976.1"/>
    <property type="molecule type" value="Genomic_DNA"/>
</dbReference>
<reference evidence="1 2" key="1">
    <citation type="submission" date="2019-09" db="EMBL/GenBank/DDBJ databases">
        <title>Arthrobacter zafarii sp. nov., a moderately thermotolerant and halotolerant actinobacterium isolated from Cholistan desert soil of Pakistan.</title>
        <authorList>
            <person name="Amin A."/>
            <person name="Ahmed I."/>
            <person name="Khalid N."/>
            <person name="Schumann P."/>
            <person name="Busse H.J."/>
            <person name="Khan I.U."/>
            <person name="Li S."/>
            <person name="Li W.J."/>
        </authorList>
    </citation>
    <scope>NUCLEOTIDE SEQUENCE [LARGE SCALE GENOMIC DNA]</scope>
    <source>
        <strain evidence="1 2">NCCP-1664</strain>
    </source>
</reference>
<sequence>MEPPTGPQRTILRQIAEHAGDLASVLEAQFASCTTEPSEHCQECFEIDVAVDVPRLPANTECPLFFDVQEGTGALGVLLWHEDGRINGLEVNSVIHPHAALSDLIIIN</sequence>
<name>A0A5A7NTQ3_9MICC</name>
<gene>
    <name evidence="1" type="ORF">NCCP1664_24710</name>
</gene>
<dbReference type="Proteomes" id="UP000325307">
    <property type="component" value="Unassembled WGS sequence"/>
</dbReference>
<organism evidence="1 2">
    <name type="scientific">Zafaria cholistanensis</name>
    <dbReference type="NCBI Taxonomy" id="1682741"/>
    <lineage>
        <taxon>Bacteria</taxon>
        <taxon>Bacillati</taxon>
        <taxon>Actinomycetota</taxon>
        <taxon>Actinomycetes</taxon>
        <taxon>Micrococcales</taxon>
        <taxon>Micrococcaceae</taxon>
        <taxon>Zafaria</taxon>
    </lineage>
</organism>
<protein>
    <submittedName>
        <fullName evidence="1">Uncharacterized protein</fullName>
    </submittedName>
</protein>
<accession>A0A5A7NTQ3</accession>